<keyword evidence="6" id="KW-1185">Reference proteome</keyword>
<evidence type="ECO:0000256" key="2">
    <source>
        <dbReference type="SAM" id="MobiDB-lite"/>
    </source>
</evidence>
<dbReference type="Pfam" id="PF10342">
    <property type="entry name" value="Kre9_KNH"/>
    <property type="match status" value="1"/>
</dbReference>
<organism evidence="5 6">
    <name type="scientific">Coniella lustricola</name>
    <dbReference type="NCBI Taxonomy" id="2025994"/>
    <lineage>
        <taxon>Eukaryota</taxon>
        <taxon>Fungi</taxon>
        <taxon>Dikarya</taxon>
        <taxon>Ascomycota</taxon>
        <taxon>Pezizomycotina</taxon>
        <taxon>Sordariomycetes</taxon>
        <taxon>Sordariomycetidae</taxon>
        <taxon>Diaporthales</taxon>
        <taxon>Schizoparmaceae</taxon>
        <taxon>Coniella</taxon>
    </lineage>
</organism>
<dbReference type="Proteomes" id="UP000241462">
    <property type="component" value="Unassembled WGS sequence"/>
</dbReference>
<name>A0A2T3AGY8_9PEZI</name>
<dbReference type="PROSITE" id="PS51257">
    <property type="entry name" value="PROKAR_LIPOPROTEIN"/>
    <property type="match status" value="1"/>
</dbReference>
<evidence type="ECO:0000256" key="3">
    <source>
        <dbReference type="SAM" id="SignalP"/>
    </source>
</evidence>
<evidence type="ECO:0000313" key="5">
    <source>
        <dbReference type="EMBL" id="PSR97506.1"/>
    </source>
</evidence>
<accession>A0A2T3AGY8</accession>
<dbReference type="PANTHER" id="PTHR40633:SF1">
    <property type="entry name" value="GPI ANCHORED SERINE-THREONINE RICH PROTEIN (AFU_ORTHOLOGUE AFUA_1G03630)"/>
    <property type="match status" value="1"/>
</dbReference>
<dbReference type="InterPro" id="IPR052982">
    <property type="entry name" value="SRP1/TIP1-like"/>
</dbReference>
<sequence length="253" mass="24958">MKFAFSAAAVLAFIGCAFAQATEGFDAITSPTNQEVLNAGNTYSITWDPTSSYNGQTVSIILLEGATQGTLVLGPTIAAGIDSAVGNFSWTVDSSVVGSALYGLKLQLDSNTSIFQYSFPFQIQGSTTVSTAQTSTSTTATTSSVSISAITSSLVPTTGVSSVTTQVTTTSSLPATTSTGRVSSATGDASTLTTVNKPSATGGASALTTVSKPSATGSAAASATPTYVTAGAAKYAAGSFAALGGVMAAVLAL</sequence>
<feature type="region of interest" description="Disordered" evidence="2">
    <location>
        <begin position="171"/>
        <end position="195"/>
    </location>
</feature>
<dbReference type="EMBL" id="KZ678390">
    <property type="protein sequence ID" value="PSR97506.1"/>
    <property type="molecule type" value="Genomic_DNA"/>
</dbReference>
<gene>
    <name evidence="5" type="ORF">BD289DRAFT_480015</name>
</gene>
<protein>
    <submittedName>
        <fullName evidence="5">Ser-Thr-rich glycosyl-phosphatidyl-inositol-anchored membrane family-domain-containing protein</fullName>
    </submittedName>
</protein>
<feature type="compositionally biased region" description="Polar residues" evidence="2">
    <location>
        <begin position="181"/>
        <end position="195"/>
    </location>
</feature>
<evidence type="ECO:0000259" key="4">
    <source>
        <dbReference type="Pfam" id="PF10342"/>
    </source>
</evidence>
<dbReference type="InParanoid" id="A0A2T3AGY8"/>
<feature type="signal peptide" evidence="3">
    <location>
        <begin position="1"/>
        <end position="19"/>
    </location>
</feature>
<feature type="chain" id="PRO_5015406519" evidence="3">
    <location>
        <begin position="20"/>
        <end position="253"/>
    </location>
</feature>
<dbReference type="AlphaFoldDB" id="A0A2T3AGY8"/>
<dbReference type="OrthoDB" id="2260257at2759"/>
<reference evidence="5 6" key="1">
    <citation type="journal article" date="2018" name="Mycol. Prog.">
        <title>Coniella lustricola, a new species from submerged detritus.</title>
        <authorList>
            <person name="Raudabaugh D.B."/>
            <person name="Iturriaga T."/>
            <person name="Carver A."/>
            <person name="Mondo S."/>
            <person name="Pangilinan J."/>
            <person name="Lipzen A."/>
            <person name="He G."/>
            <person name="Amirebrahimi M."/>
            <person name="Grigoriev I.V."/>
            <person name="Miller A.N."/>
        </authorList>
    </citation>
    <scope>NUCLEOTIDE SEQUENCE [LARGE SCALE GENOMIC DNA]</scope>
    <source>
        <strain evidence="5 6">B22-T-1</strain>
    </source>
</reference>
<keyword evidence="1 3" id="KW-0732">Signal</keyword>
<evidence type="ECO:0000256" key="1">
    <source>
        <dbReference type="ARBA" id="ARBA00022729"/>
    </source>
</evidence>
<dbReference type="PANTHER" id="PTHR40633">
    <property type="entry name" value="MATRIX PROTEIN, PUTATIVE (AFU_ORTHOLOGUE AFUA_8G05410)-RELATED"/>
    <property type="match status" value="1"/>
</dbReference>
<evidence type="ECO:0000313" key="6">
    <source>
        <dbReference type="Proteomes" id="UP000241462"/>
    </source>
</evidence>
<feature type="compositionally biased region" description="Low complexity" evidence="2">
    <location>
        <begin position="171"/>
        <end position="180"/>
    </location>
</feature>
<proteinExistence type="predicted"/>
<feature type="domain" description="Yeast cell wall synthesis Kre9/Knh1-like N-terminal" evidence="4">
    <location>
        <begin position="30"/>
        <end position="123"/>
    </location>
</feature>
<dbReference type="STRING" id="2025994.A0A2T3AGY8"/>
<dbReference type="InterPro" id="IPR018466">
    <property type="entry name" value="Kre9/Knh1-like_N"/>
</dbReference>